<dbReference type="EMBL" id="KV453851">
    <property type="protein sequence ID" value="ODV85676.1"/>
    <property type="molecule type" value="Genomic_DNA"/>
</dbReference>
<dbReference type="Proteomes" id="UP000094801">
    <property type="component" value="Unassembled WGS sequence"/>
</dbReference>
<dbReference type="InterPro" id="IPR009305">
    <property type="entry name" value="Mpo1-like"/>
</dbReference>
<reference evidence="3" key="1">
    <citation type="submission" date="2016-04" db="EMBL/GenBank/DDBJ databases">
        <title>Comparative genomics of biotechnologically important yeasts.</title>
        <authorList>
            <consortium name="DOE Joint Genome Institute"/>
            <person name="Riley R."/>
            <person name="Haridas S."/>
            <person name="Wolfe K.H."/>
            <person name="Lopes M.R."/>
            <person name="Hittinger C.T."/>
            <person name="Goker M."/>
            <person name="Salamov A."/>
            <person name="Wisecaver J."/>
            <person name="Long T.M."/>
            <person name="Aerts A.L."/>
            <person name="Barry K."/>
            <person name="Choi C."/>
            <person name="Clum A."/>
            <person name="Coughlan A.Y."/>
            <person name="Deshpande S."/>
            <person name="Douglass A.P."/>
            <person name="Hanson S.J."/>
            <person name="Klenk H.-P."/>
            <person name="Labutti K."/>
            <person name="Lapidus A."/>
            <person name="Lindquist E."/>
            <person name="Lipzen A."/>
            <person name="Meier-Kolthoff J.P."/>
            <person name="Ohm R.A."/>
            <person name="Otillar R.P."/>
            <person name="Pangilinan J."/>
            <person name="Peng Y."/>
            <person name="Rokas A."/>
            <person name="Rosa C.A."/>
            <person name="Scheuner C."/>
            <person name="Sibirny A.A."/>
            <person name="Slot J.C."/>
            <person name="Stielow J.B."/>
            <person name="Sun H."/>
            <person name="Kurtzman C.P."/>
            <person name="Blackwell M."/>
            <person name="Grigoriev I.V."/>
            <person name="Jeffries T.W."/>
        </authorList>
    </citation>
    <scope>NUCLEOTIDE SEQUENCE [LARGE SCALE GENOMIC DNA]</scope>
    <source>
        <strain evidence="3">NRRL YB-2248</strain>
    </source>
</reference>
<feature type="transmembrane region" description="Helical" evidence="1">
    <location>
        <begin position="146"/>
        <end position="164"/>
    </location>
</feature>
<protein>
    <recommendedName>
        <fullName evidence="4">DUF962 domain-containing protein</fullName>
    </recommendedName>
</protein>
<dbReference type="PANTHER" id="PTHR28026">
    <property type="entry name" value="DUF962 DOMAIN PROTEIN (AFU_ORTHOLOGUE AFUA_8G05310)"/>
    <property type="match status" value="1"/>
</dbReference>
<dbReference type="PANTHER" id="PTHR28026:SF9">
    <property type="entry name" value="2-HYDROXY-PALMITIC ACID DIOXYGENASE MPO1"/>
    <property type="match status" value="1"/>
</dbReference>
<gene>
    <name evidence="2" type="ORF">CANARDRAFT_22474</name>
</gene>
<proteinExistence type="predicted"/>
<dbReference type="AlphaFoldDB" id="A0A1E4T1R5"/>
<sequence length="191" mass="21480">MQSVLSSNKGSLMNIEDQLSLYKAFHFHHKNVEIHMVCIPLIAFTLVVLLSDFKVSEYPYLNLGTLLSLSYGAYYIALHKVVGSIASVGIAFFVVSSKWLYENFESSTVAKVAGTVHVLGWLAQFYGHAVYEKRRPALIDNLLQPVVLAPYFVVFECLFSMGYFKELEHKMGVTAKKMKDADLKAAREKST</sequence>
<keyword evidence="3" id="KW-1185">Reference proteome</keyword>
<dbReference type="GO" id="GO:0016020">
    <property type="term" value="C:membrane"/>
    <property type="evidence" value="ECO:0007669"/>
    <property type="project" value="GOC"/>
</dbReference>
<evidence type="ECO:0000256" key="1">
    <source>
        <dbReference type="SAM" id="Phobius"/>
    </source>
</evidence>
<evidence type="ECO:0000313" key="3">
    <source>
        <dbReference type="Proteomes" id="UP000094801"/>
    </source>
</evidence>
<dbReference type="GO" id="GO:0005783">
    <property type="term" value="C:endoplasmic reticulum"/>
    <property type="evidence" value="ECO:0007669"/>
    <property type="project" value="TreeGrafter"/>
</dbReference>
<organism evidence="2 3">
    <name type="scientific">[Candida] arabinofermentans NRRL YB-2248</name>
    <dbReference type="NCBI Taxonomy" id="983967"/>
    <lineage>
        <taxon>Eukaryota</taxon>
        <taxon>Fungi</taxon>
        <taxon>Dikarya</taxon>
        <taxon>Ascomycota</taxon>
        <taxon>Saccharomycotina</taxon>
        <taxon>Pichiomycetes</taxon>
        <taxon>Pichiales</taxon>
        <taxon>Pichiaceae</taxon>
        <taxon>Ogataea</taxon>
        <taxon>Ogataea/Candida clade</taxon>
    </lineage>
</organism>
<keyword evidence="1" id="KW-0472">Membrane</keyword>
<accession>A0A1E4T1R5</accession>
<feature type="transmembrane region" description="Helical" evidence="1">
    <location>
        <begin position="71"/>
        <end position="96"/>
    </location>
</feature>
<evidence type="ECO:0008006" key="4">
    <source>
        <dbReference type="Google" id="ProtNLM"/>
    </source>
</evidence>
<keyword evidence="1" id="KW-0812">Transmembrane</keyword>
<dbReference type="Pfam" id="PF06127">
    <property type="entry name" value="Mpo1-like"/>
    <property type="match status" value="1"/>
</dbReference>
<evidence type="ECO:0000313" key="2">
    <source>
        <dbReference type="EMBL" id="ODV85676.1"/>
    </source>
</evidence>
<dbReference type="OrthoDB" id="2124888at2759"/>
<keyword evidence="1" id="KW-1133">Transmembrane helix</keyword>
<dbReference type="GO" id="GO:0046521">
    <property type="term" value="P:sphingoid catabolic process"/>
    <property type="evidence" value="ECO:0007669"/>
    <property type="project" value="TreeGrafter"/>
</dbReference>
<feature type="transmembrane region" description="Helical" evidence="1">
    <location>
        <begin position="32"/>
        <end position="51"/>
    </location>
</feature>
<feature type="transmembrane region" description="Helical" evidence="1">
    <location>
        <begin position="108"/>
        <end position="126"/>
    </location>
</feature>
<name>A0A1E4T1R5_9ASCO</name>